<comment type="catalytic activity">
    <reaction evidence="10 11 12">
        <text>L-cysteinyl-[protein] + hexadecanoyl-CoA = S-hexadecanoyl-L-cysteinyl-[protein] + CoA</text>
        <dbReference type="Rhea" id="RHEA:36683"/>
        <dbReference type="Rhea" id="RHEA-COMP:10131"/>
        <dbReference type="Rhea" id="RHEA-COMP:11032"/>
        <dbReference type="ChEBI" id="CHEBI:29950"/>
        <dbReference type="ChEBI" id="CHEBI:57287"/>
        <dbReference type="ChEBI" id="CHEBI:57379"/>
        <dbReference type="ChEBI" id="CHEBI:74151"/>
        <dbReference type="EC" id="2.3.1.225"/>
    </reaction>
</comment>
<proteinExistence type="inferred from homology"/>
<evidence type="ECO:0000313" key="15">
    <source>
        <dbReference type="EMBL" id="SAM02887.1"/>
    </source>
</evidence>
<keyword evidence="16" id="KW-1185">Reference proteome</keyword>
<feature type="region of interest" description="Disordered" evidence="13">
    <location>
        <begin position="304"/>
        <end position="350"/>
    </location>
</feature>
<feature type="domain" description="Palmitoyltransferase DHHC" evidence="14">
    <location>
        <begin position="90"/>
        <end position="218"/>
    </location>
</feature>
<protein>
    <recommendedName>
        <fullName evidence="11">Palmitoyltransferase PFA4</fullName>
        <ecNumber evidence="11">2.3.1.225</ecNumber>
    </recommendedName>
    <alternativeName>
        <fullName evidence="11">Protein S-acyltransferase</fullName>
        <shortName evidence="11">PAT</shortName>
    </alternativeName>
    <alternativeName>
        <fullName evidence="11">Protein fatty acyltransferase 4</fullName>
    </alternativeName>
</protein>
<evidence type="ECO:0000256" key="1">
    <source>
        <dbReference type="ARBA" id="ARBA00004141"/>
    </source>
</evidence>
<evidence type="ECO:0000256" key="5">
    <source>
        <dbReference type="ARBA" id="ARBA00022989"/>
    </source>
</evidence>
<evidence type="ECO:0000259" key="14">
    <source>
        <dbReference type="Pfam" id="PF01529"/>
    </source>
</evidence>
<evidence type="ECO:0000256" key="2">
    <source>
        <dbReference type="ARBA" id="ARBA00022679"/>
    </source>
</evidence>
<reference evidence="15" key="1">
    <citation type="submission" date="2016-04" db="EMBL/GenBank/DDBJ databases">
        <authorList>
            <person name="Evans L.H."/>
            <person name="Alamgir A."/>
            <person name="Owens N."/>
            <person name="Weber N.D."/>
            <person name="Virtaneva K."/>
            <person name="Barbian K."/>
            <person name="Babar A."/>
            <person name="Rosenke K."/>
        </authorList>
    </citation>
    <scope>NUCLEOTIDE SEQUENCE [LARGE SCALE GENOMIC DNA]</scope>
    <source>
        <strain evidence="15">CBS 101.48</strain>
    </source>
</reference>
<evidence type="ECO:0000256" key="8">
    <source>
        <dbReference type="ARBA" id="ARBA00023288"/>
    </source>
</evidence>
<dbReference type="InterPro" id="IPR001594">
    <property type="entry name" value="Palmitoyltrfase_DHHC"/>
</dbReference>
<dbReference type="Proteomes" id="UP000078561">
    <property type="component" value="Unassembled WGS sequence"/>
</dbReference>
<comment type="subcellular location">
    <subcellularLocation>
        <location evidence="11">Endoplasmic reticulum membrane</location>
        <topology evidence="11">Multi-pass membrane protein</topology>
    </subcellularLocation>
    <subcellularLocation>
        <location evidence="1">Membrane</location>
        <topology evidence="1">Multi-pass membrane protein</topology>
    </subcellularLocation>
</comment>
<keyword evidence="3 11" id="KW-0812">Transmembrane</keyword>
<accession>A0A168PSA6</accession>
<comment type="domain">
    <text evidence="11 12">The DHHC domain is required for palmitoyltransferase activity.</text>
</comment>
<feature type="transmembrane region" description="Helical" evidence="11 12">
    <location>
        <begin position="42"/>
        <end position="61"/>
    </location>
</feature>
<keyword evidence="7 11" id="KW-0564">Palmitate</keyword>
<comment type="function">
    <text evidence="11">Mediates the reversible addition of palmitate to target proteins, thereby regulating their membrane association and biological function.</text>
</comment>
<evidence type="ECO:0000256" key="11">
    <source>
        <dbReference type="HAMAP-Rule" id="MF_03199"/>
    </source>
</evidence>
<keyword evidence="6 11" id="KW-0472">Membrane</keyword>
<evidence type="ECO:0000256" key="9">
    <source>
        <dbReference type="ARBA" id="ARBA00023315"/>
    </source>
</evidence>
<dbReference type="GO" id="GO:0019706">
    <property type="term" value="F:protein-cysteine S-palmitoyltransferase activity"/>
    <property type="evidence" value="ECO:0007669"/>
    <property type="project" value="UniProtKB-UniRule"/>
</dbReference>
<keyword evidence="5 11" id="KW-1133">Transmembrane helix</keyword>
<dbReference type="STRING" id="4829.A0A168PSA6"/>
<dbReference type="AlphaFoldDB" id="A0A168PSA6"/>
<evidence type="ECO:0000256" key="10">
    <source>
        <dbReference type="ARBA" id="ARBA00048048"/>
    </source>
</evidence>
<evidence type="ECO:0000256" key="13">
    <source>
        <dbReference type="SAM" id="MobiDB-lite"/>
    </source>
</evidence>
<dbReference type="OrthoDB" id="331948at2759"/>
<feature type="compositionally biased region" description="Acidic residues" evidence="13">
    <location>
        <begin position="411"/>
        <end position="423"/>
    </location>
</feature>
<keyword evidence="9 11" id="KW-0012">Acyltransferase</keyword>
<dbReference type="EMBL" id="LT554016">
    <property type="protein sequence ID" value="SAM02887.1"/>
    <property type="molecule type" value="Genomic_DNA"/>
</dbReference>
<keyword evidence="8 11" id="KW-0449">Lipoprotein</keyword>
<comment type="similarity">
    <text evidence="11">Belongs to the DHHC palmitoyltransferase family. PFA4 subfamily.</text>
</comment>
<feature type="transmembrane region" description="Helical" evidence="11 12">
    <location>
        <begin position="139"/>
        <end position="158"/>
    </location>
</feature>
<dbReference type="InParanoid" id="A0A168PSA6"/>
<dbReference type="Pfam" id="PF01529">
    <property type="entry name" value="DHHC"/>
    <property type="match status" value="1"/>
</dbReference>
<feature type="compositionally biased region" description="Basic residues" evidence="13">
    <location>
        <begin position="382"/>
        <end position="392"/>
    </location>
</feature>
<dbReference type="InterPro" id="IPR039859">
    <property type="entry name" value="PFA4/ZDH16/20/ERF2-like"/>
</dbReference>
<evidence type="ECO:0000256" key="6">
    <source>
        <dbReference type="ARBA" id="ARBA00023136"/>
    </source>
</evidence>
<dbReference type="OMA" id="YLRYIPQ"/>
<dbReference type="GO" id="GO:0005789">
    <property type="term" value="C:endoplasmic reticulum membrane"/>
    <property type="evidence" value="ECO:0007669"/>
    <property type="project" value="UniProtKB-SubCell"/>
</dbReference>
<dbReference type="InterPro" id="IPR033682">
    <property type="entry name" value="PFA4"/>
</dbReference>
<feature type="region of interest" description="Disordered" evidence="13">
    <location>
        <begin position="371"/>
        <end position="446"/>
    </location>
</feature>
<sequence length="446" mass="50701">MLESIPGRVFVVGVILLISTIAYSSQYFIFIPALQDSFTLSTLHVLGPFNLCVLLIFYNYYLAVTTDPGLVPPQWAPPPKTTPSDASCLPRFCKSCQHYKPPRTHHCRYCRRCVLKMDHHCPWINNCVGIRNYPHFLRFAAFVNISCTYVLVLLVWRTRCIMDAIRHFRFDAEPTTTEVIFIVLNFVLATIVLFCVGILSGYHFYCLARNQSTIESWERGKVETMISRGKIPPFEYPFDIGLVKNISSVLGNNPLLWLWPSRQNTSGGDGLSYPVPSHIDPQSQYLWPPRDPDDLRPSIFSSKYKRQQERKQQQRLKQQDGATIADGADDSEDYYDSGSCVTDSEDEYSLTDEEQHMNKFVSNSVYNLAGVIPDDNNNNDRAHHRTKQHQHLYRSSPSSQSSARTPQLSYPDDDSSDNDDDDTIPLSSLLTTRAPPAVAAKAIKED</sequence>
<organism evidence="15">
    <name type="scientific">Absidia glauca</name>
    <name type="common">Pin mould</name>
    <dbReference type="NCBI Taxonomy" id="4829"/>
    <lineage>
        <taxon>Eukaryota</taxon>
        <taxon>Fungi</taxon>
        <taxon>Fungi incertae sedis</taxon>
        <taxon>Mucoromycota</taxon>
        <taxon>Mucoromycotina</taxon>
        <taxon>Mucoromycetes</taxon>
        <taxon>Mucorales</taxon>
        <taxon>Cunninghamellaceae</taxon>
        <taxon>Absidia</taxon>
    </lineage>
</organism>
<gene>
    <name evidence="15" type="primary">ABSGL_08703.1 scaffold 10421</name>
    <name evidence="11" type="synonym">PFA4</name>
</gene>
<feature type="transmembrane region" description="Helical" evidence="11 12">
    <location>
        <begin position="6"/>
        <end position="30"/>
    </location>
</feature>
<dbReference type="PROSITE" id="PS50216">
    <property type="entry name" value="DHHC"/>
    <property type="match status" value="1"/>
</dbReference>
<keyword evidence="2 11" id="KW-0808">Transferase</keyword>
<name>A0A168PSA6_ABSGL</name>
<feature type="transmembrane region" description="Helical" evidence="11 12">
    <location>
        <begin position="179"/>
        <end position="205"/>
    </location>
</feature>
<keyword evidence="4 11" id="KW-0256">Endoplasmic reticulum</keyword>
<evidence type="ECO:0000256" key="3">
    <source>
        <dbReference type="ARBA" id="ARBA00022692"/>
    </source>
</evidence>
<dbReference type="PANTHER" id="PTHR12246">
    <property type="entry name" value="PALMITOYLTRANSFERASE ZDHHC16"/>
    <property type="match status" value="1"/>
</dbReference>
<evidence type="ECO:0000313" key="16">
    <source>
        <dbReference type="Proteomes" id="UP000078561"/>
    </source>
</evidence>
<dbReference type="HAMAP" id="MF_03199">
    <property type="entry name" value="DHHC_PAT_PFA4"/>
    <property type="match status" value="1"/>
</dbReference>
<feature type="active site" description="S-palmitoyl cysteine intermediate" evidence="11">
    <location>
        <position position="121"/>
    </location>
</feature>
<evidence type="ECO:0000256" key="4">
    <source>
        <dbReference type="ARBA" id="ARBA00022824"/>
    </source>
</evidence>
<dbReference type="EC" id="2.3.1.225" evidence="11"/>
<evidence type="ECO:0000256" key="12">
    <source>
        <dbReference type="RuleBase" id="RU079119"/>
    </source>
</evidence>
<evidence type="ECO:0000256" key="7">
    <source>
        <dbReference type="ARBA" id="ARBA00023139"/>
    </source>
</evidence>